<evidence type="ECO:0000256" key="1">
    <source>
        <dbReference type="SAM" id="MobiDB-lite"/>
    </source>
</evidence>
<reference evidence="4" key="1">
    <citation type="journal article" date="2019" name="Int. J. Syst. Evol. Microbiol.">
        <title>The Global Catalogue of Microorganisms (GCM) 10K type strain sequencing project: providing services to taxonomists for standard genome sequencing and annotation.</title>
        <authorList>
            <consortium name="The Broad Institute Genomics Platform"/>
            <consortium name="The Broad Institute Genome Sequencing Center for Infectious Disease"/>
            <person name="Wu L."/>
            <person name="Ma J."/>
        </authorList>
    </citation>
    <scope>NUCLEOTIDE SEQUENCE [LARGE SCALE GENOMIC DNA]</scope>
    <source>
        <strain evidence="4">JCM 16923</strain>
    </source>
</reference>
<evidence type="ECO:0000313" key="3">
    <source>
        <dbReference type="EMBL" id="GAA3951228.1"/>
    </source>
</evidence>
<evidence type="ECO:0000313" key="4">
    <source>
        <dbReference type="Proteomes" id="UP001418444"/>
    </source>
</evidence>
<evidence type="ECO:0008006" key="5">
    <source>
        <dbReference type="Google" id="ProtNLM"/>
    </source>
</evidence>
<protein>
    <recommendedName>
        <fullName evidence="5">DUF2127 domain-containing protein</fullName>
    </recommendedName>
</protein>
<dbReference type="Proteomes" id="UP001418444">
    <property type="component" value="Unassembled WGS sequence"/>
</dbReference>
<keyword evidence="4" id="KW-1185">Reference proteome</keyword>
<sequence length="197" mass="20774">MTVPSLPPNASRPLPPVPPAEQSPKRPESLQTAWQLVLFAICCELVVFGATYPAMREQALTYAKDAADKPSGPQNVDTFATVVAIAGMALSAVIALVLTLGALWLVLRGVGWARFVLSWIAAVVAVMMFLDVIGVVFGFSTGDSAAQLPTWTMIPRILGGVAALGASIALMHPDTKKYVDAVAAFRTRRRSGPGQGS</sequence>
<organism evidence="3 4">
    <name type="scientific">Gordonia caeni</name>
    <dbReference type="NCBI Taxonomy" id="1007097"/>
    <lineage>
        <taxon>Bacteria</taxon>
        <taxon>Bacillati</taxon>
        <taxon>Actinomycetota</taxon>
        <taxon>Actinomycetes</taxon>
        <taxon>Mycobacteriales</taxon>
        <taxon>Gordoniaceae</taxon>
        <taxon>Gordonia</taxon>
    </lineage>
</organism>
<keyword evidence="2" id="KW-0812">Transmembrane</keyword>
<accession>A0ABP7NQT8</accession>
<feature type="region of interest" description="Disordered" evidence="1">
    <location>
        <begin position="1"/>
        <end position="25"/>
    </location>
</feature>
<evidence type="ECO:0000256" key="2">
    <source>
        <dbReference type="SAM" id="Phobius"/>
    </source>
</evidence>
<gene>
    <name evidence="3" type="ORF">GCM10022231_06210</name>
</gene>
<comment type="caution">
    <text evidence="3">The sequence shown here is derived from an EMBL/GenBank/DDBJ whole genome shotgun (WGS) entry which is preliminary data.</text>
</comment>
<feature type="transmembrane region" description="Helical" evidence="2">
    <location>
        <begin position="33"/>
        <end position="55"/>
    </location>
</feature>
<feature type="transmembrane region" description="Helical" evidence="2">
    <location>
        <begin position="153"/>
        <end position="171"/>
    </location>
</feature>
<feature type="transmembrane region" description="Helical" evidence="2">
    <location>
        <begin position="119"/>
        <end position="141"/>
    </location>
</feature>
<feature type="transmembrane region" description="Helical" evidence="2">
    <location>
        <begin position="79"/>
        <end position="107"/>
    </location>
</feature>
<name>A0ABP7NQT8_9ACTN</name>
<dbReference type="RefSeq" id="WP_344780519.1">
    <property type="nucleotide sequence ID" value="NZ_BAAAZW010000002.1"/>
</dbReference>
<keyword evidence="2" id="KW-1133">Transmembrane helix</keyword>
<dbReference type="EMBL" id="BAAAZW010000002">
    <property type="protein sequence ID" value="GAA3951228.1"/>
    <property type="molecule type" value="Genomic_DNA"/>
</dbReference>
<proteinExistence type="predicted"/>
<keyword evidence="2" id="KW-0472">Membrane</keyword>